<evidence type="ECO:0000313" key="3">
    <source>
        <dbReference type="Proteomes" id="UP000076935"/>
    </source>
</evidence>
<accession>A0A177L6T5</accession>
<sequence length="230" mass="27387">MNKKADDCFIDELLISLQDERIIEKINEIIEADTFNQTRETNKLLKEKEEEIARFQQELDSKKREIIDYKIKINELNQKIDSYLYELQKRRADYQEAEELYNSIQHLSEETRNSLKRIFKGTTVQDFIFCGVQYENISSLWDFIKNEAMEGREHERETLIAIFRYFFQAYSKTYDTPLYKTQEVQINDVFREDLHIRASDSKISGNITEILLPGYISINGKIIKKSIVKI</sequence>
<comment type="caution">
    <text evidence="2">The sequence shown here is derived from an EMBL/GenBank/DDBJ whole genome shotgun (WGS) entry which is preliminary data.</text>
</comment>
<name>A0A177L6T5_9BACI</name>
<evidence type="ECO:0000256" key="1">
    <source>
        <dbReference type="SAM" id="Coils"/>
    </source>
</evidence>
<keyword evidence="3" id="KW-1185">Reference proteome</keyword>
<gene>
    <name evidence="2" type="ORF">AWH49_12690</name>
</gene>
<dbReference type="EMBL" id="LQWY01000019">
    <property type="protein sequence ID" value="OAH61459.1"/>
    <property type="molecule type" value="Genomic_DNA"/>
</dbReference>
<dbReference type="Proteomes" id="UP000076935">
    <property type="component" value="Unassembled WGS sequence"/>
</dbReference>
<reference evidence="2 3" key="1">
    <citation type="submission" date="2016-01" db="EMBL/GenBank/DDBJ databases">
        <title>Investigation of taxonomic status of Bacillus aminovorans.</title>
        <authorList>
            <person name="Verma A."/>
            <person name="Pal Y."/>
            <person name="Krishnamurthi S."/>
        </authorList>
    </citation>
    <scope>NUCLEOTIDE SEQUENCE [LARGE SCALE GENOMIC DNA]</scope>
    <source>
        <strain evidence="2 3">DSM 1314</strain>
    </source>
</reference>
<organism evidence="2 3">
    <name type="scientific">Domibacillus aminovorans</name>
    <dbReference type="NCBI Taxonomy" id="29332"/>
    <lineage>
        <taxon>Bacteria</taxon>
        <taxon>Bacillati</taxon>
        <taxon>Bacillota</taxon>
        <taxon>Bacilli</taxon>
        <taxon>Bacillales</taxon>
        <taxon>Bacillaceae</taxon>
        <taxon>Domibacillus</taxon>
    </lineage>
</organism>
<protein>
    <submittedName>
        <fullName evidence="2">Uncharacterized protein</fullName>
    </submittedName>
</protein>
<evidence type="ECO:0000313" key="2">
    <source>
        <dbReference type="EMBL" id="OAH61459.1"/>
    </source>
</evidence>
<keyword evidence="1" id="KW-0175">Coiled coil</keyword>
<feature type="coiled-coil region" evidence="1">
    <location>
        <begin position="38"/>
        <end position="79"/>
    </location>
</feature>
<proteinExistence type="predicted"/>
<dbReference type="AlphaFoldDB" id="A0A177L6T5"/>
<dbReference type="RefSeq" id="WP_063965336.1">
    <property type="nucleotide sequence ID" value="NZ_JBCNAN010000002.1"/>
</dbReference>